<protein>
    <submittedName>
        <fullName evidence="3">LLM class flavin-dependent oxidoreductase</fullName>
    </submittedName>
</protein>
<dbReference type="InterPro" id="IPR019949">
    <property type="entry name" value="CmoO-like"/>
</dbReference>
<dbReference type="GO" id="GO:0016705">
    <property type="term" value="F:oxidoreductase activity, acting on paired donors, with incorporation or reduction of molecular oxygen"/>
    <property type="evidence" value="ECO:0007669"/>
    <property type="project" value="InterPro"/>
</dbReference>
<dbReference type="InterPro" id="IPR011251">
    <property type="entry name" value="Luciferase-like_dom"/>
</dbReference>
<dbReference type="PANTHER" id="PTHR30137">
    <property type="entry name" value="LUCIFERASE-LIKE MONOOXYGENASE"/>
    <property type="match status" value="1"/>
</dbReference>
<dbReference type="InterPro" id="IPR036661">
    <property type="entry name" value="Luciferase-like_sf"/>
</dbReference>
<sequence length="336" mass="37678">MAYKLSILDQSPVIEHSAPEEAFQETVRLAQTAEQLGYERFWVSEHHNSQDVHGSSPEVLVSYLLAKTEKIRIGSGGVMLTHYSPYKVAENFQVLAALAPGRVDLGVGKAPGGLPLATKALQFGTQNTGEDFNQRVRDLKDFLYDTLPENHPLYGVKATPTAKVKPPIFVLGGSPGSATLAATLKLPYVFARFFVPDEEVLKKSAEVYREIYPEGKLIVGIGVFASEDEKEAESIAKDSYIIKLHLESGRTYTFTKKEQAEKFGNQSEEPYRIEVLDSKLVYGKPEQVKKVLDELHQKYQVDEFILHTPVLKREERFRSFELLGPTNLFKEISTVK</sequence>
<feature type="domain" description="Luciferase-like" evidence="2">
    <location>
        <begin position="16"/>
        <end position="297"/>
    </location>
</feature>
<evidence type="ECO:0000256" key="1">
    <source>
        <dbReference type="ARBA" id="ARBA00007789"/>
    </source>
</evidence>
<comment type="similarity">
    <text evidence="1">To bacterial alkanal monooxygenase alpha and beta chains.</text>
</comment>
<dbReference type="EMBL" id="VIGD01000006">
    <property type="protein sequence ID" value="TQE91186.1"/>
    <property type="molecule type" value="Genomic_DNA"/>
</dbReference>
<dbReference type="NCBIfam" id="TIGR03558">
    <property type="entry name" value="oxido_grp_1"/>
    <property type="match status" value="1"/>
</dbReference>
<dbReference type="SUPFAM" id="SSF51679">
    <property type="entry name" value="Bacterial luciferase-like"/>
    <property type="match status" value="1"/>
</dbReference>
<proteinExistence type="predicted"/>
<comment type="caution">
    <text evidence="3">The sequence shown here is derived from an EMBL/GenBank/DDBJ whole genome shotgun (WGS) entry which is preliminary data.</text>
</comment>
<dbReference type="RefSeq" id="WP_141601838.1">
    <property type="nucleotide sequence ID" value="NZ_JARMSB010000046.1"/>
</dbReference>
<evidence type="ECO:0000259" key="2">
    <source>
        <dbReference type="Pfam" id="PF00296"/>
    </source>
</evidence>
<dbReference type="Pfam" id="PF00296">
    <property type="entry name" value="Bac_luciferase"/>
    <property type="match status" value="1"/>
</dbReference>
<evidence type="ECO:0000313" key="3">
    <source>
        <dbReference type="EMBL" id="TQE91186.1"/>
    </source>
</evidence>
<gene>
    <name evidence="3" type="ORF">FKZ59_05940</name>
</gene>
<dbReference type="Proteomes" id="UP000315753">
    <property type="component" value="Unassembled WGS sequence"/>
</dbReference>
<dbReference type="InterPro" id="IPR050766">
    <property type="entry name" value="Bact_Lucif_Oxidored"/>
</dbReference>
<name>A0A540V365_9BACL</name>
<dbReference type="GO" id="GO:0005829">
    <property type="term" value="C:cytosol"/>
    <property type="evidence" value="ECO:0007669"/>
    <property type="project" value="TreeGrafter"/>
</dbReference>
<dbReference type="Gene3D" id="3.20.20.30">
    <property type="entry name" value="Luciferase-like domain"/>
    <property type="match status" value="1"/>
</dbReference>
<dbReference type="PANTHER" id="PTHR30137:SF20">
    <property type="entry name" value="N-ACETYL-S-ALKYLCYSTEINE MONOOXYGENASE"/>
    <property type="match status" value="1"/>
</dbReference>
<accession>A0A540V365</accession>
<evidence type="ECO:0000313" key="4">
    <source>
        <dbReference type="Proteomes" id="UP000315753"/>
    </source>
</evidence>
<dbReference type="OrthoDB" id="9780518at2"/>
<organism evidence="3 4">
    <name type="scientific">Ureibacillus terrenus</name>
    <dbReference type="NCBI Taxonomy" id="118246"/>
    <lineage>
        <taxon>Bacteria</taxon>
        <taxon>Bacillati</taxon>
        <taxon>Bacillota</taxon>
        <taxon>Bacilli</taxon>
        <taxon>Bacillales</taxon>
        <taxon>Caryophanaceae</taxon>
        <taxon>Ureibacillus</taxon>
    </lineage>
</organism>
<keyword evidence="4" id="KW-1185">Reference proteome</keyword>
<dbReference type="AlphaFoldDB" id="A0A540V365"/>
<reference evidence="3 4" key="1">
    <citation type="submission" date="2019-06" db="EMBL/GenBank/DDBJ databases">
        <title>Genome sequence of Ureibacillus terrenus.</title>
        <authorList>
            <person name="Maclea K.S."/>
            <person name="Simoes M."/>
        </authorList>
    </citation>
    <scope>NUCLEOTIDE SEQUENCE [LARGE SCALE GENOMIC DNA]</scope>
    <source>
        <strain evidence="3 4">ATCC BAA-384</strain>
    </source>
</reference>